<dbReference type="AlphaFoldDB" id="Q9XVK1"/>
<dbReference type="SUPFAM" id="SSF48508">
    <property type="entry name" value="Nuclear receptor ligand-binding domain"/>
    <property type="match status" value="1"/>
</dbReference>
<dbReference type="PRINTS" id="PR00047">
    <property type="entry name" value="STROIDFINGER"/>
</dbReference>
<keyword evidence="8 11" id="KW-0804">Transcription</keyword>
<dbReference type="InterPro" id="IPR013088">
    <property type="entry name" value="Znf_NHR/GATA"/>
</dbReference>
<dbReference type="EMBL" id="BX284605">
    <property type="protein sequence ID" value="CAB03244.2"/>
    <property type="molecule type" value="Genomic_DNA"/>
</dbReference>
<keyword evidence="7 11" id="KW-0238">DNA-binding</keyword>
<dbReference type="HOGENOM" id="CLU_066719_0_0_1"/>
<keyword evidence="4 11" id="KW-0863">Zinc-finger</keyword>
<sequence>MDQSNSDQTNEVARTCLVCTITENVRFHFGSTTCLACASFFRRTVSLKIQYVCKQSNNCIVSHAVRSGCRSCRFQNCLKSGMKTNMVRGKRDINKVPKYIRESMQQGDNMTVRNYTTSTLETLHGFPKQEELELPVVKEDAPNLLIVSPDQLLDYYLDLNEKEPLPLSKIHLNTLGQLNQQNHVESEFICKNCPGTDLISTEDKMILIQYVKFANLWLDALWDELHAKDKQDKQNLVHCGEFADYDRLFSTFISNLYESVGQFLCNLNLDIVEYSALKSFVIWKLGVVDFSITLKIVAQEHYLGVSAALIEYYKTEKNMEEMEIAVRFADLTLLLGPIFNSYKEMVNLYEEIRTFV</sequence>
<keyword evidence="6 11" id="KW-0805">Transcription regulation</keyword>
<dbReference type="SMART" id="SM00399">
    <property type="entry name" value="ZnF_C4"/>
    <property type="match status" value="1"/>
</dbReference>
<evidence type="ECO:0000256" key="5">
    <source>
        <dbReference type="ARBA" id="ARBA00022833"/>
    </source>
</evidence>
<dbReference type="GO" id="GO:0000978">
    <property type="term" value="F:RNA polymerase II cis-regulatory region sequence-specific DNA binding"/>
    <property type="evidence" value="ECO:0007669"/>
    <property type="project" value="InterPro"/>
</dbReference>
<dbReference type="OMA" id="CLVCTIT"/>
<dbReference type="GeneID" id="187759"/>
<evidence type="ECO:0000256" key="2">
    <source>
        <dbReference type="ARBA" id="ARBA00005993"/>
    </source>
</evidence>
<reference evidence="14 15" key="1">
    <citation type="journal article" date="1998" name="Science">
        <title>Genome sequence of the nematode C. elegans: a platform for investigating biology.</title>
        <authorList>
            <consortium name="The C. elegans sequencing consortium"/>
            <person name="Sulson J.E."/>
            <person name="Waterston R."/>
        </authorList>
    </citation>
    <scope>NUCLEOTIDE SEQUENCE [LARGE SCALE GENOMIC DNA]</scope>
    <source>
        <strain evidence="14 15">Bristol N2</strain>
    </source>
</reference>
<evidence type="ECO:0000256" key="3">
    <source>
        <dbReference type="ARBA" id="ARBA00022723"/>
    </source>
</evidence>
<dbReference type="PhylomeDB" id="Q9XVK1"/>
<keyword evidence="15" id="KW-1185">Reference proteome</keyword>
<dbReference type="Gene3D" id="3.30.50.10">
    <property type="entry name" value="Erythroid Transcription Factor GATA-1, subunit A"/>
    <property type="match status" value="1"/>
</dbReference>
<keyword evidence="3 11" id="KW-0479">Metal-binding</keyword>
<dbReference type="PANTHER" id="PTHR46397:SF2">
    <property type="entry name" value="NUCLEAR RECEPTOR DOMAIN-CONTAINING PROTEIN"/>
    <property type="match status" value="1"/>
</dbReference>
<dbReference type="SUPFAM" id="SSF57716">
    <property type="entry name" value="Glucocorticoid receptor-like (DNA-binding domain)"/>
    <property type="match status" value="1"/>
</dbReference>
<dbReference type="AGR" id="WB:WBGene00001062"/>
<dbReference type="CDD" id="cd06960">
    <property type="entry name" value="NR_DBD_HNF4A"/>
    <property type="match status" value="1"/>
</dbReference>
<proteinExistence type="inferred from homology"/>
<evidence type="ECO:0000256" key="8">
    <source>
        <dbReference type="ARBA" id="ARBA00023163"/>
    </source>
</evidence>
<dbReference type="PROSITE" id="PS51843">
    <property type="entry name" value="NR_LBD"/>
    <property type="match status" value="1"/>
</dbReference>
<dbReference type="OrthoDB" id="5837785at2759"/>
<evidence type="ECO:0000259" key="13">
    <source>
        <dbReference type="PROSITE" id="PS51843"/>
    </source>
</evidence>
<dbReference type="FunCoup" id="Q9XVK1">
    <property type="interactions" value="829"/>
</dbReference>
<dbReference type="InterPro" id="IPR001628">
    <property type="entry name" value="Znf_hrmn_rcpt"/>
</dbReference>
<dbReference type="InParanoid" id="Q9XVK1"/>
<evidence type="ECO:0000256" key="10">
    <source>
        <dbReference type="ARBA" id="ARBA00023242"/>
    </source>
</evidence>
<gene>
    <name evidence="14 16" type="primary">dpr-1</name>
    <name evidence="14" type="ORF">CELE_R10D12.2</name>
    <name evidence="16" type="ORF">R10D12.2</name>
</gene>
<keyword evidence="5 11" id="KW-0862">Zinc</keyword>
<comment type="similarity">
    <text evidence="2 11">Belongs to the nuclear hormone receptor family.</text>
</comment>
<dbReference type="GO" id="GO:0003700">
    <property type="term" value="F:DNA-binding transcription factor activity"/>
    <property type="evidence" value="ECO:0007669"/>
    <property type="project" value="InterPro"/>
</dbReference>
<dbReference type="CTD" id="187759"/>
<dbReference type="WormBase" id="R10D12.2">
    <property type="protein sequence ID" value="CE42540"/>
    <property type="gene ID" value="WBGene00001062"/>
    <property type="gene designation" value="dpr-1"/>
</dbReference>
<dbReference type="InterPro" id="IPR035500">
    <property type="entry name" value="NHR-like_dom_sf"/>
</dbReference>
<dbReference type="STRING" id="6239.R10D12.2.1"/>
<evidence type="ECO:0000259" key="12">
    <source>
        <dbReference type="PROSITE" id="PS51030"/>
    </source>
</evidence>
<keyword evidence="10 11" id="KW-0539">Nucleus</keyword>
<comment type="subcellular location">
    <subcellularLocation>
        <location evidence="1 11">Nucleus</location>
    </subcellularLocation>
</comment>
<dbReference type="Pfam" id="PF00104">
    <property type="entry name" value="Hormone_recep"/>
    <property type="match status" value="1"/>
</dbReference>
<evidence type="ECO:0000313" key="15">
    <source>
        <dbReference type="Proteomes" id="UP000001940"/>
    </source>
</evidence>
<accession>Q9XVK1</accession>
<evidence type="ECO:0000256" key="9">
    <source>
        <dbReference type="ARBA" id="ARBA00023170"/>
    </source>
</evidence>
<dbReference type="GO" id="GO:0005634">
    <property type="term" value="C:nucleus"/>
    <property type="evidence" value="ECO:0007669"/>
    <property type="project" value="UniProtKB-SubCell"/>
</dbReference>
<keyword evidence="9 11" id="KW-0675">Receptor</keyword>
<dbReference type="InterPro" id="IPR000536">
    <property type="entry name" value="Nucl_hrmn_rcpt_lig-bd"/>
</dbReference>
<dbReference type="PaxDb" id="6239-R10D12.2"/>
<evidence type="ECO:0000313" key="14">
    <source>
        <dbReference type="EMBL" id="CAB03244.2"/>
    </source>
</evidence>
<dbReference type="InterPro" id="IPR049636">
    <property type="entry name" value="HNF4-like_DBD"/>
</dbReference>
<evidence type="ECO:0000256" key="4">
    <source>
        <dbReference type="ARBA" id="ARBA00022771"/>
    </source>
</evidence>
<feature type="domain" description="NR LBD" evidence="13">
    <location>
        <begin position="148"/>
        <end position="356"/>
    </location>
</feature>
<dbReference type="RefSeq" id="NP_506457.2">
    <property type="nucleotide sequence ID" value="NM_074056.4"/>
</dbReference>
<dbReference type="SMR" id="Q9XVK1"/>
<evidence type="ECO:0000256" key="6">
    <source>
        <dbReference type="ARBA" id="ARBA00023015"/>
    </source>
</evidence>
<feature type="domain" description="Nuclear receptor" evidence="12">
    <location>
        <begin position="13"/>
        <end position="89"/>
    </location>
</feature>
<dbReference type="PROSITE" id="PS00031">
    <property type="entry name" value="NUCLEAR_REC_DBD_1"/>
    <property type="match status" value="1"/>
</dbReference>
<protein>
    <submittedName>
        <fullName evidence="14">Nuclear receptor domain-containing protein</fullName>
    </submittedName>
</protein>
<evidence type="ECO:0000256" key="11">
    <source>
        <dbReference type="RuleBase" id="RU004334"/>
    </source>
</evidence>
<organism evidence="14 15">
    <name type="scientific">Caenorhabditis elegans</name>
    <dbReference type="NCBI Taxonomy" id="6239"/>
    <lineage>
        <taxon>Eukaryota</taxon>
        <taxon>Metazoa</taxon>
        <taxon>Ecdysozoa</taxon>
        <taxon>Nematoda</taxon>
        <taxon>Chromadorea</taxon>
        <taxon>Rhabditida</taxon>
        <taxon>Rhabditina</taxon>
        <taxon>Rhabditomorpha</taxon>
        <taxon>Rhabditoidea</taxon>
        <taxon>Rhabditidae</taxon>
        <taxon>Peloderinae</taxon>
        <taxon>Caenorhabditis</taxon>
    </lineage>
</organism>
<dbReference type="eggNOG" id="KOG3575">
    <property type="taxonomic scope" value="Eukaryota"/>
</dbReference>
<dbReference type="PROSITE" id="PS51030">
    <property type="entry name" value="NUCLEAR_REC_DBD_2"/>
    <property type="match status" value="1"/>
</dbReference>
<dbReference type="SMART" id="SM00430">
    <property type="entry name" value="HOLI"/>
    <property type="match status" value="1"/>
</dbReference>
<evidence type="ECO:0000256" key="1">
    <source>
        <dbReference type="ARBA" id="ARBA00004123"/>
    </source>
</evidence>
<dbReference type="Gene3D" id="1.10.565.10">
    <property type="entry name" value="Retinoid X Receptor"/>
    <property type="match status" value="1"/>
</dbReference>
<evidence type="ECO:0000313" key="16">
    <source>
        <dbReference type="WormBase" id="R10D12.2"/>
    </source>
</evidence>
<name>Q9XVK1_CAEEL</name>
<dbReference type="KEGG" id="cel:CELE_R10D12.2"/>
<dbReference type="GO" id="GO:0008270">
    <property type="term" value="F:zinc ion binding"/>
    <property type="evidence" value="ECO:0007669"/>
    <property type="project" value="UniProtKB-KW"/>
</dbReference>
<dbReference type="Pfam" id="PF00105">
    <property type="entry name" value="zf-C4"/>
    <property type="match status" value="1"/>
</dbReference>
<dbReference type="PANTHER" id="PTHR46397">
    <property type="entry name" value="NUCLEAR HORMONE RECEPTOR FAMILY-RELATED"/>
    <property type="match status" value="1"/>
</dbReference>
<dbReference type="Proteomes" id="UP000001940">
    <property type="component" value="Chromosome V"/>
</dbReference>
<evidence type="ECO:0000256" key="7">
    <source>
        <dbReference type="ARBA" id="ARBA00023125"/>
    </source>
</evidence>
<dbReference type="UCSC" id="R10D12.2">
    <property type="organism name" value="c. elegans"/>
</dbReference>